<keyword evidence="4" id="KW-0233">DNA recombination</keyword>
<dbReference type="CDD" id="cd00796">
    <property type="entry name" value="INT_Rci_Hp1_C"/>
    <property type="match status" value="1"/>
</dbReference>
<dbReference type="EMBL" id="RQXT01000008">
    <property type="protein sequence ID" value="RRI03935.1"/>
    <property type="molecule type" value="Genomic_DNA"/>
</dbReference>
<keyword evidence="9" id="KW-1185">Reference proteome</keyword>
<evidence type="ECO:0000256" key="5">
    <source>
        <dbReference type="PROSITE-ProRule" id="PRU01248"/>
    </source>
</evidence>
<protein>
    <submittedName>
        <fullName evidence="8">Site-specific integrase</fullName>
    </submittedName>
</protein>
<feature type="domain" description="Core-binding (CB)" evidence="7">
    <location>
        <begin position="67"/>
        <end position="144"/>
    </location>
</feature>
<dbReference type="InterPro" id="IPR010998">
    <property type="entry name" value="Integrase_recombinase_N"/>
</dbReference>
<dbReference type="Proteomes" id="UP000273786">
    <property type="component" value="Unassembled WGS sequence"/>
</dbReference>
<evidence type="ECO:0000313" key="8">
    <source>
        <dbReference type="EMBL" id="RRI03935.1"/>
    </source>
</evidence>
<dbReference type="PROSITE" id="PS51898">
    <property type="entry name" value="TYR_RECOMBINASE"/>
    <property type="match status" value="1"/>
</dbReference>
<proteinExistence type="inferred from homology"/>
<evidence type="ECO:0000256" key="1">
    <source>
        <dbReference type="ARBA" id="ARBA00008857"/>
    </source>
</evidence>
<dbReference type="InterPro" id="IPR002104">
    <property type="entry name" value="Integrase_catalytic"/>
</dbReference>
<dbReference type="Gene3D" id="1.10.150.130">
    <property type="match status" value="1"/>
</dbReference>
<dbReference type="OrthoDB" id="6388170at2"/>
<dbReference type="Pfam" id="PF00589">
    <property type="entry name" value="Phage_integrase"/>
    <property type="match status" value="1"/>
</dbReference>
<dbReference type="AlphaFoldDB" id="A0A3P3FZC1"/>
<dbReference type="RefSeq" id="WP_124997505.1">
    <property type="nucleotide sequence ID" value="NZ_RQXT01000008.1"/>
</dbReference>
<evidence type="ECO:0000256" key="2">
    <source>
        <dbReference type="ARBA" id="ARBA00022908"/>
    </source>
</evidence>
<dbReference type="InterPro" id="IPR050090">
    <property type="entry name" value="Tyrosine_recombinase_XerCD"/>
</dbReference>
<evidence type="ECO:0000256" key="3">
    <source>
        <dbReference type="ARBA" id="ARBA00023125"/>
    </source>
</evidence>
<comment type="caution">
    <text evidence="8">The sequence shown here is derived from an EMBL/GenBank/DDBJ whole genome shotgun (WGS) entry which is preliminary data.</text>
</comment>
<evidence type="ECO:0000256" key="4">
    <source>
        <dbReference type="ARBA" id="ARBA00023172"/>
    </source>
</evidence>
<gene>
    <name evidence="8" type="ORF">EH240_09555</name>
</gene>
<comment type="similarity">
    <text evidence="1">Belongs to the 'phage' integrase family.</text>
</comment>
<evidence type="ECO:0000313" key="9">
    <source>
        <dbReference type="Proteomes" id="UP000273786"/>
    </source>
</evidence>
<dbReference type="SUPFAM" id="SSF56349">
    <property type="entry name" value="DNA breaking-rejoining enzymes"/>
    <property type="match status" value="1"/>
</dbReference>
<dbReference type="GO" id="GO:0006310">
    <property type="term" value="P:DNA recombination"/>
    <property type="evidence" value="ECO:0007669"/>
    <property type="project" value="UniProtKB-KW"/>
</dbReference>
<keyword evidence="3 5" id="KW-0238">DNA-binding</keyword>
<dbReference type="InterPro" id="IPR011010">
    <property type="entry name" value="DNA_brk_join_enz"/>
</dbReference>
<sequence length="364" mass="41345">MGTILARKRKDGSTSYLAQIVKKRGGVILWREAKTFSREREAKAWAAFREEELDKPGVIERLTAPKNTLADAIDRYLEEKRTIGRTKAQVLRSIKTYAIASMQCDVIVSADIVAFADQLAEGTRKPQTIGNYISHLAAIFRDAKDAWKMPLNYAEMQAAQRVLSRHEKTAKSTKRDRRPTLAELDLILQHFTDRQARTPHAAPMVKIIIFALFSSRRMEEITRIAWDDLDGDRILVKAMKHPGQKIGNDVYVDLPPEALRIVQTMPKVKPEIFPYSTDAIGAAFTRACALLEIEDLHFHDLRHEAVSRLFELGNSIPHVAAVSGHRSWSSLQRYTQIRTKGDKFANWPWLDIVAPKPQEQPENA</sequence>
<dbReference type="GO" id="GO:0015074">
    <property type="term" value="P:DNA integration"/>
    <property type="evidence" value="ECO:0007669"/>
    <property type="project" value="UniProtKB-KW"/>
</dbReference>
<reference evidence="8 9" key="1">
    <citation type="submission" date="2018-11" db="EMBL/GenBank/DDBJ databases">
        <title>the genome of Mesorhizobium tamadayense DSM 28320.</title>
        <authorList>
            <person name="Gao J."/>
        </authorList>
    </citation>
    <scope>NUCLEOTIDE SEQUENCE [LARGE SCALE GENOMIC DNA]</scope>
    <source>
        <strain evidence="8 9">DSM 28320</strain>
    </source>
</reference>
<name>A0A3P3FZC1_9HYPH</name>
<accession>A0A3P3FZC1</accession>
<feature type="domain" description="Tyr recombinase" evidence="6">
    <location>
        <begin position="174"/>
        <end position="348"/>
    </location>
</feature>
<dbReference type="GO" id="GO:0003677">
    <property type="term" value="F:DNA binding"/>
    <property type="evidence" value="ECO:0007669"/>
    <property type="project" value="UniProtKB-UniRule"/>
</dbReference>
<evidence type="ECO:0000259" key="7">
    <source>
        <dbReference type="PROSITE" id="PS51900"/>
    </source>
</evidence>
<keyword evidence="2" id="KW-0229">DNA integration</keyword>
<dbReference type="PANTHER" id="PTHR30349:SF41">
    <property type="entry name" value="INTEGRASE_RECOMBINASE PROTEIN MJ0367-RELATED"/>
    <property type="match status" value="1"/>
</dbReference>
<evidence type="ECO:0000259" key="6">
    <source>
        <dbReference type="PROSITE" id="PS51898"/>
    </source>
</evidence>
<organism evidence="8 9">
    <name type="scientific">Mesorhizobium tamadayense</name>
    <dbReference type="NCBI Taxonomy" id="425306"/>
    <lineage>
        <taxon>Bacteria</taxon>
        <taxon>Pseudomonadati</taxon>
        <taxon>Pseudomonadota</taxon>
        <taxon>Alphaproteobacteria</taxon>
        <taxon>Hyphomicrobiales</taxon>
        <taxon>Phyllobacteriaceae</taxon>
        <taxon>Mesorhizobium</taxon>
    </lineage>
</organism>
<dbReference type="InterPro" id="IPR044068">
    <property type="entry name" value="CB"/>
</dbReference>
<dbReference type="PROSITE" id="PS51900">
    <property type="entry name" value="CB"/>
    <property type="match status" value="1"/>
</dbReference>
<dbReference type="PANTHER" id="PTHR30349">
    <property type="entry name" value="PHAGE INTEGRASE-RELATED"/>
    <property type="match status" value="1"/>
</dbReference>
<dbReference type="InterPro" id="IPR013762">
    <property type="entry name" value="Integrase-like_cat_sf"/>
</dbReference>
<dbReference type="Gene3D" id="1.10.443.10">
    <property type="entry name" value="Intergrase catalytic core"/>
    <property type="match status" value="1"/>
</dbReference>